<sequence length="216" mass="24177">MFVEEKGGVVPQCEREKICAVVAVQMAISMPIFVVLELLLLALLLHHANKHGCGLLMCVRHGWVCGRSGGRSAVMWVQSNHPTEGNSLGDVGQVFLSPSGESALLNIDHSRQAAEVTRSIPNPLRYPGLSYDCKDWINLVQDRDLWQAYVRAAMNLRVPYKPECRSSERSGLQRRGRGDKRRPNPFRFLKGFVLFVVEELRYSGSEGDTLERASVL</sequence>
<protein>
    <submittedName>
        <fullName evidence="2">Uncharacterized protein</fullName>
    </submittedName>
</protein>
<organism evidence="2 3">
    <name type="scientific">Periplaneta americana</name>
    <name type="common">American cockroach</name>
    <name type="synonym">Blatta americana</name>
    <dbReference type="NCBI Taxonomy" id="6978"/>
    <lineage>
        <taxon>Eukaryota</taxon>
        <taxon>Metazoa</taxon>
        <taxon>Ecdysozoa</taxon>
        <taxon>Arthropoda</taxon>
        <taxon>Hexapoda</taxon>
        <taxon>Insecta</taxon>
        <taxon>Pterygota</taxon>
        <taxon>Neoptera</taxon>
        <taxon>Polyneoptera</taxon>
        <taxon>Dictyoptera</taxon>
        <taxon>Blattodea</taxon>
        <taxon>Blattoidea</taxon>
        <taxon>Blattidae</taxon>
        <taxon>Blattinae</taxon>
        <taxon>Periplaneta</taxon>
    </lineage>
</organism>
<comment type="caution">
    <text evidence="2">The sequence shown here is derived from an EMBL/GenBank/DDBJ whole genome shotgun (WGS) entry which is preliminary data.</text>
</comment>
<dbReference type="Proteomes" id="UP001148838">
    <property type="component" value="Unassembled WGS sequence"/>
</dbReference>
<reference evidence="2 3" key="1">
    <citation type="journal article" date="2022" name="Allergy">
        <title>Genome assembly and annotation of Periplaneta americana reveal a comprehensive cockroach allergen profile.</title>
        <authorList>
            <person name="Wang L."/>
            <person name="Xiong Q."/>
            <person name="Saelim N."/>
            <person name="Wang L."/>
            <person name="Nong W."/>
            <person name="Wan A.T."/>
            <person name="Shi M."/>
            <person name="Liu X."/>
            <person name="Cao Q."/>
            <person name="Hui J.H.L."/>
            <person name="Sookrung N."/>
            <person name="Leung T.F."/>
            <person name="Tungtrongchitr A."/>
            <person name="Tsui S.K.W."/>
        </authorList>
    </citation>
    <scope>NUCLEOTIDE SEQUENCE [LARGE SCALE GENOMIC DNA]</scope>
    <source>
        <strain evidence="2">PWHHKU_190912</strain>
    </source>
</reference>
<keyword evidence="1" id="KW-0812">Transmembrane</keyword>
<dbReference type="EMBL" id="JAJSOF020000027">
    <property type="protein sequence ID" value="KAJ4433096.1"/>
    <property type="molecule type" value="Genomic_DNA"/>
</dbReference>
<evidence type="ECO:0000313" key="3">
    <source>
        <dbReference type="Proteomes" id="UP001148838"/>
    </source>
</evidence>
<keyword evidence="3" id="KW-1185">Reference proteome</keyword>
<keyword evidence="1" id="KW-0472">Membrane</keyword>
<evidence type="ECO:0000313" key="2">
    <source>
        <dbReference type="EMBL" id="KAJ4433096.1"/>
    </source>
</evidence>
<evidence type="ECO:0000256" key="1">
    <source>
        <dbReference type="SAM" id="Phobius"/>
    </source>
</evidence>
<feature type="transmembrane region" description="Helical" evidence="1">
    <location>
        <begin position="20"/>
        <end position="45"/>
    </location>
</feature>
<name>A0ABQ8SH03_PERAM</name>
<gene>
    <name evidence="2" type="ORF">ANN_15353</name>
</gene>
<accession>A0ABQ8SH03</accession>
<keyword evidence="1" id="KW-1133">Transmembrane helix</keyword>
<proteinExistence type="predicted"/>